<organism evidence="2 3">
    <name type="scientific">Gordonia phage Schmidt</name>
    <dbReference type="NCBI Taxonomy" id="2301697"/>
    <lineage>
        <taxon>Viruses</taxon>
        <taxon>Duplodnaviria</taxon>
        <taxon>Heunggongvirae</taxon>
        <taxon>Uroviricota</taxon>
        <taxon>Caudoviricetes</taxon>
        <taxon>Ruthgordonvirinae</taxon>
        <taxon>Schmidtvirus</taxon>
        <taxon>Schmidtvirus schmidt</taxon>
    </lineage>
</organism>
<dbReference type="EMBL" id="MH651189">
    <property type="protein sequence ID" value="AXQ65158.1"/>
    <property type="molecule type" value="Genomic_DNA"/>
</dbReference>
<accession>A0A385E2M5</accession>
<evidence type="ECO:0000313" key="2">
    <source>
        <dbReference type="EMBL" id="AXQ65158.1"/>
    </source>
</evidence>
<dbReference type="InterPro" id="IPR009061">
    <property type="entry name" value="DNA-bd_dom_put_sf"/>
</dbReference>
<sequence length="64" mass="7279">MTATRKPLAMTVKQAAELADCHPNTIYHALWSGELRGFQRTEPHGAWRIRPSDLETWLFGGTKK</sequence>
<evidence type="ECO:0000313" key="3">
    <source>
        <dbReference type="Proteomes" id="UP000262719"/>
    </source>
</evidence>
<feature type="domain" description="Helix-turn-helix" evidence="1">
    <location>
        <begin position="10"/>
        <end position="58"/>
    </location>
</feature>
<evidence type="ECO:0000259" key="1">
    <source>
        <dbReference type="Pfam" id="PF12728"/>
    </source>
</evidence>
<dbReference type="KEGG" id="vg:63911715"/>
<dbReference type="Proteomes" id="UP000262719">
    <property type="component" value="Segment"/>
</dbReference>
<proteinExistence type="predicted"/>
<dbReference type="InterPro" id="IPR041657">
    <property type="entry name" value="HTH_17"/>
</dbReference>
<dbReference type="SUPFAM" id="SSF46955">
    <property type="entry name" value="Putative DNA-binding domain"/>
    <property type="match status" value="1"/>
</dbReference>
<name>A0A385E2M5_9CAUD</name>
<dbReference type="Pfam" id="PF12728">
    <property type="entry name" value="HTH_17"/>
    <property type="match status" value="1"/>
</dbReference>
<dbReference type="GeneID" id="63911715"/>
<keyword evidence="3" id="KW-1185">Reference proteome</keyword>
<dbReference type="RefSeq" id="YP_010050976.1">
    <property type="nucleotide sequence ID" value="NC_054436.1"/>
</dbReference>
<protein>
    <submittedName>
        <fullName evidence="2">SsDNA-binding protein</fullName>
    </submittedName>
</protein>
<gene>
    <name evidence="2" type="primary">36</name>
    <name evidence="2" type="ORF">SEA_SCHMIDT_36</name>
</gene>
<reference evidence="2 3" key="1">
    <citation type="submission" date="2018-07" db="EMBL/GenBank/DDBJ databases">
        <authorList>
            <person name="Roberston F.H."/>
            <person name="Ghiringhelli B.C."/>
            <person name="Garcia S."/>
            <person name="Henry S."/>
            <person name="Naegele L."/>
            <person name="Slowan-Pomeroy T."/>
            <person name="Briggs L.A."/>
            <person name="Warner M.H."/>
            <person name="Garlena R.A."/>
            <person name="Russell D.A."/>
            <person name="Pope W.H."/>
            <person name="Jacobs-Sera D."/>
            <person name="Hatfull G.F."/>
        </authorList>
    </citation>
    <scope>NUCLEOTIDE SEQUENCE [LARGE SCALE GENOMIC DNA]</scope>
</reference>